<feature type="transmembrane region" description="Helical" evidence="6">
    <location>
        <begin position="137"/>
        <end position="159"/>
    </location>
</feature>
<organism evidence="7 8">
    <name type="scientific">Shewanella denitrificans (strain OS217 / ATCC BAA-1090 / DSM 15013)</name>
    <dbReference type="NCBI Taxonomy" id="318161"/>
    <lineage>
        <taxon>Bacteria</taxon>
        <taxon>Pseudomonadati</taxon>
        <taxon>Pseudomonadota</taxon>
        <taxon>Gammaproteobacteria</taxon>
        <taxon>Alteromonadales</taxon>
        <taxon>Shewanellaceae</taxon>
        <taxon>Shewanella</taxon>
    </lineage>
</organism>
<keyword evidence="8" id="KW-1185">Reference proteome</keyword>
<dbReference type="HOGENOM" id="CLU_079569_2_0_6"/>
<comment type="subcellular location">
    <subcellularLocation>
        <location evidence="1">Cell membrane</location>
        <topology evidence="1">Multi-pass membrane protein</topology>
    </subcellularLocation>
</comment>
<dbReference type="KEGG" id="sdn:Sden_2164"/>
<evidence type="ECO:0000313" key="8">
    <source>
        <dbReference type="Proteomes" id="UP000001982"/>
    </source>
</evidence>
<evidence type="ECO:0000256" key="1">
    <source>
        <dbReference type="ARBA" id="ARBA00004651"/>
    </source>
</evidence>
<evidence type="ECO:0000256" key="2">
    <source>
        <dbReference type="ARBA" id="ARBA00022475"/>
    </source>
</evidence>
<dbReference type="STRING" id="318161.Sden_2164"/>
<evidence type="ECO:0000313" key="7">
    <source>
        <dbReference type="EMBL" id="ABE55446.1"/>
    </source>
</evidence>
<feature type="transmembrane region" description="Helical" evidence="6">
    <location>
        <begin position="206"/>
        <end position="224"/>
    </location>
</feature>
<dbReference type="PANTHER" id="PTHR30086">
    <property type="entry name" value="ARGININE EXPORTER PROTEIN ARGO"/>
    <property type="match status" value="1"/>
</dbReference>
<keyword evidence="3 6" id="KW-0812">Transmembrane</keyword>
<evidence type="ECO:0000256" key="4">
    <source>
        <dbReference type="ARBA" id="ARBA00022989"/>
    </source>
</evidence>
<keyword evidence="4 6" id="KW-1133">Transmembrane helix</keyword>
<reference evidence="7 8" key="1">
    <citation type="submission" date="2006-03" db="EMBL/GenBank/DDBJ databases">
        <title>Complete sequence of Shewanella denitrificans OS217.</title>
        <authorList>
            <consortium name="US DOE Joint Genome Institute"/>
            <person name="Copeland A."/>
            <person name="Lucas S."/>
            <person name="Lapidus A."/>
            <person name="Barry K."/>
            <person name="Detter J.C."/>
            <person name="Glavina del Rio T."/>
            <person name="Hammon N."/>
            <person name="Israni S."/>
            <person name="Dalin E."/>
            <person name="Tice H."/>
            <person name="Pitluck S."/>
            <person name="Brettin T."/>
            <person name="Bruce D."/>
            <person name="Han C."/>
            <person name="Tapia R."/>
            <person name="Gilna P."/>
            <person name="Kiss H."/>
            <person name="Schmutz J."/>
            <person name="Larimer F."/>
            <person name="Land M."/>
            <person name="Hauser L."/>
            <person name="Kyrpides N."/>
            <person name="Lykidis A."/>
            <person name="Richardson P."/>
        </authorList>
    </citation>
    <scope>NUCLEOTIDE SEQUENCE [LARGE SCALE GENOMIC DNA]</scope>
    <source>
        <strain evidence="8">OS217 / ATCC BAA-1090 / DSM 15013</strain>
    </source>
</reference>
<dbReference type="eggNOG" id="COG1280">
    <property type="taxonomic scope" value="Bacteria"/>
</dbReference>
<keyword evidence="2" id="KW-1003">Cell membrane</keyword>
<keyword evidence="5 6" id="KW-0472">Membrane</keyword>
<feature type="transmembrane region" description="Helical" evidence="6">
    <location>
        <begin position="75"/>
        <end position="92"/>
    </location>
</feature>
<dbReference type="GO" id="GO:0005886">
    <property type="term" value="C:plasma membrane"/>
    <property type="evidence" value="ECO:0007669"/>
    <property type="project" value="UniProtKB-SubCell"/>
</dbReference>
<feature type="transmembrane region" description="Helical" evidence="6">
    <location>
        <begin position="6"/>
        <end position="29"/>
    </location>
</feature>
<sequence length="225" mass="24092">MPDAALLAVFIPTFFFVSITPGMCMTLAMTLGMSIGVRRTLWMMLGELTGVAIVAIAAVLGVASIMLNYPQVFEILKYAGGAYLAYIGINMWRAKGKMAIVDPKLASVNQVDSNQIQAKAPVKVSTKVPRATLISQGFITAIANPKGWAFMISLLPPFISVDKAIAPQLAVLLGIIMLTESVSMLAYATGGKSLRLFLTRGDNIRWLNRIAGSLMIAVGIWLALG</sequence>
<name>Q12M80_SHEDO</name>
<feature type="transmembrane region" description="Helical" evidence="6">
    <location>
        <begin position="41"/>
        <end position="69"/>
    </location>
</feature>
<dbReference type="InterPro" id="IPR001123">
    <property type="entry name" value="LeuE-type"/>
</dbReference>
<evidence type="ECO:0000256" key="5">
    <source>
        <dbReference type="ARBA" id="ARBA00023136"/>
    </source>
</evidence>
<evidence type="ECO:0000256" key="3">
    <source>
        <dbReference type="ARBA" id="ARBA00022692"/>
    </source>
</evidence>
<dbReference type="PIRSF" id="PIRSF006324">
    <property type="entry name" value="LeuE"/>
    <property type="match status" value="1"/>
</dbReference>
<dbReference type="EMBL" id="CP000302">
    <property type="protein sequence ID" value="ABE55446.1"/>
    <property type="molecule type" value="Genomic_DNA"/>
</dbReference>
<protein>
    <submittedName>
        <fullName evidence="7">Lysine exporter protein (LYSE/YGGA)</fullName>
    </submittedName>
</protein>
<dbReference type="OrthoDB" id="9804822at2"/>
<accession>Q12M80</accession>
<dbReference type="RefSeq" id="WP_011496601.1">
    <property type="nucleotide sequence ID" value="NC_007954.1"/>
</dbReference>
<dbReference type="AlphaFoldDB" id="Q12M80"/>
<gene>
    <name evidence="7" type="ordered locus">Sden_2164</name>
</gene>
<dbReference type="GO" id="GO:0042970">
    <property type="term" value="F:homoserine transmembrane transporter activity"/>
    <property type="evidence" value="ECO:0007669"/>
    <property type="project" value="TreeGrafter"/>
</dbReference>
<proteinExistence type="predicted"/>
<dbReference type="PANTHER" id="PTHR30086:SF5">
    <property type="entry name" value="HOMOGENTISATE EXPORT PROTEIN"/>
    <property type="match status" value="1"/>
</dbReference>
<evidence type="ECO:0000256" key="6">
    <source>
        <dbReference type="SAM" id="Phobius"/>
    </source>
</evidence>
<dbReference type="Pfam" id="PF01810">
    <property type="entry name" value="LysE"/>
    <property type="match status" value="1"/>
</dbReference>
<feature type="transmembrane region" description="Helical" evidence="6">
    <location>
        <begin position="165"/>
        <end position="186"/>
    </location>
</feature>
<dbReference type="Proteomes" id="UP000001982">
    <property type="component" value="Chromosome"/>
</dbReference>